<reference evidence="13 14" key="1">
    <citation type="submission" date="2019-02" db="EMBL/GenBank/DDBJ databases">
        <title>Deep-cultivation of Planctomycetes and their phenomic and genomic characterization uncovers novel biology.</title>
        <authorList>
            <person name="Wiegand S."/>
            <person name="Jogler M."/>
            <person name="Boedeker C."/>
            <person name="Pinto D."/>
            <person name="Vollmers J."/>
            <person name="Rivas-Marin E."/>
            <person name="Kohn T."/>
            <person name="Peeters S.H."/>
            <person name="Heuer A."/>
            <person name="Rast P."/>
            <person name="Oberbeckmann S."/>
            <person name="Bunk B."/>
            <person name="Jeske O."/>
            <person name="Meyerdierks A."/>
            <person name="Storesund J.E."/>
            <person name="Kallscheuer N."/>
            <person name="Luecker S."/>
            <person name="Lage O.M."/>
            <person name="Pohl T."/>
            <person name="Merkel B.J."/>
            <person name="Hornburger P."/>
            <person name="Mueller R.-W."/>
            <person name="Bruemmer F."/>
            <person name="Labrenz M."/>
            <person name="Spormann A.M."/>
            <person name="Op den Camp H."/>
            <person name="Overmann J."/>
            <person name="Amann R."/>
            <person name="Jetten M.S.M."/>
            <person name="Mascher T."/>
            <person name="Medema M.H."/>
            <person name="Devos D.P."/>
            <person name="Kaster A.-K."/>
            <person name="Ovreas L."/>
            <person name="Rohde M."/>
            <person name="Galperin M.Y."/>
            <person name="Jogler C."/>
        </authorList>
    </citation>
    <scope>NUCLEOTIDE SEQUENCE [LARGE SCALE GENOMIC DNA]</scope>
    <source>
        <strain evidence="13 14">Spa11</strain>
    </source>
</reference>
<dbReference type="Gene3D" id="1.10.287.130">
    <property type="match status" value="1"/>
</dbReference>
<dbReference type="Gene3D" id="6.10.340.10">
    <property type="match status" value="1"/>
</dbReference>
<dbReference type="PROSITE" id="PS50885">
    <property type="entry name" value="HAMP"/>
    <property type="match status" value="1"/>
</dbReference>
<dbReference type="SMART" id="SM00388">
    <property type="entry name" value="HisKA"/>
    <property type="match status" value="1"/>
</dbReference>
<dbReference type="InterPro" id="IPR003661">
    <property type="entry name" value="HisK_dim/P_dom"/>
</dbReference>
<keyword evidence="9" id="KW-0812">Transmembrane</keyword>
<feature type="domain" description="PAS" evidence="11">
    <location>
        <begin position="218"/>
        <end position="266"/>
    </location>
</feature>
<feature type="domain" description="HAMP" evidence="12">
    <location>
        <begin position="161"/>
        <end position="213"/>
    </location>
</feature>
<dbReference type="SUPFAM" id="SSF158472">
    <property type="entry name" value="HAMP domain-like"/>
    <property type="match status" value="1"/>
</dbReference>
<dbReference type="GO" id="GO:0000155">
    <property type="term" value="F:phosphorelay sensor kinase activity"/>
    <property type="evidence" value="ECO:0007669"/>
    <property type="project" value="InterPro"/>
</dbReference>
<dbReference type="SUPFAM" id="SSF47384">
    <property type="entry name" value="Homodimeric domain of signal transducing histidine kinase"/>
    <property type="match status" value="1"/>
</dbReference>
<dbReference type="KEGG" id="bmei:Spa11_38910"/>
<dbReference type="InterPro" id="IPR036097">
    <property type="entry name" value="HisK_dim/P_sf"/>
</dbReference>
<dbReference type="SMART" id="SM00387">
    <property type="entry name" value="HATPase_c"/>
    <property type="match status" value="1"/>
</dbReference>
<dbReference type="EMBL" id="CP036349">
    <property type="protein sequence ID" value="QDV75671.1"/>
    <property type="molecule type" value="Genomic_DNA"/>
</dbReference>
<evidence type="ECO:0000256" key="3">
    <source>
        <dbReference type="ARBA" id="ARBA00012438"/>
    </source>
</evidence>
<keyword evidence="6" id="KW-0418">Kinase</keyword>
<evidence type="ECO:0000256" key="9">
    <source>
        <dbReference type="SAM" id="Phobius"/>
    </source>
</evidence>
<name>A0A518KCZ3_9BACT</name>
<proteinExistence type="predicted"/>
<dbReference type="SMART" id="SM00091">
    <property type="entry name" value="PAS"/>
    <property type="match status" value="1"/>
</dbReference>
<keyword evidence="4" id="KW-0597">Phosphoprotein</keyword>
<dbReference type="GO" id="GO:0016036">
    <property type="term" value="P:cellular response to phosphate starvation"/>
    <property type="evidence" value="ECO:0007669"/>
    <property type="project" value="TreeGrafter"/>
</dbReference>
<dbReference type="CDD" id="cd00130">
    <property type="entry name" value="PAS"/>
    <property type="match status" value="1"/>
</dbReference>
<evidence type="ECO:0000256" key="4">
    <source>
        <dbReference type="ARBA" id="ARBA00022553"/>
    </source>
</evidence>
<dbReference type="GO" id="GO:0005886">
    <property type="term" value="C:plasma membrane"/>
    <property type="evidence" value="ECO:0007669"/>
    <property type="project" value="TreeGrafter"/>
</dbReference>
<sequence>MLRSRLFWKLFLGFTLVNLLTGAALVAATWGWQREGARQLVEREVATMAAFLTPAATAWAENPSPETEEAVRSQAAKVGAAIRVRLSDEKQLAIGKTSTGRSDRIQERVNLGPVTKPIGELIVERPDDRLGEVLARLATRYAFFFPFIVLVTLGAGYAVIAHLVSPVQALHKAAIAMASGAYRQRAFVTNRDELGALAGSFNKMSEELGQRLSQLQESDRRQATVLGGMIEGVVAVDDRQRVLFANDAAGRLFDFDPHQVVNRPLLEVVRSHPLHLAVKSAIASRAPQRLEVEWDDRVLSVQVTPLIGEPAGAVIVLHDTTDLRRLENLRRDFVANVSHELKTPLSTIKANAETLLLGAVDDKENRMRFIEGIGVQSERLEALIQDMLTLARIESAQQPFDIAKVNLEKAVESCLHDFKDRAEMKQIDLRAVPPLGIDKVLVRADRNGFRVILSNLVDNAVKYSPDGGAVTVSWAPMTVNGSPMVRIEVADTGGGIPEEKQARVFERFYRVDEARSRDRGGTGLGLSIVKHLTQSFGGDVAVANRAEGGAVFTVTLPAA</sequence>
<evidence type="ECO:0000256" key="2">
    <source>
        <dbReference type="ARBA" id="ARBA00004370"/>
    </source>
</evidence>
<dbReference type="CDD" id="cd06225">
    <property type="entry name" value="HAMP"/>
    <property type="match status" value="1"/>
</dbReference>
<dbReference type="CDD" id="cd00082">
    <property type="entry name" value="HisKA"/>
    <property type="match status" value="1"/>
</dbReference>
<evidence type="ECO:0000259" key="10">
    <source>
        <dbReference type="PROSITE" id="PS50109"/>
    </source>
</evidence>
<keyword evidence="9" id="KW-1133">Transmembrane helix</keyword>
<organism evidence="13 14">
    <name type="scientific">Botrimarina mediterranea</name>
    <dbReference type="NCBI Taxonomy" id="2528022"/>
    <lineage>
        <taxon>Bacteria</taxon>
        <taxon>Pseudomonadati</taxon>
        <taxon>Planctomycetota</taxon>
        <taxon>Planctomycetia</taxon>
        <taxon>Pirellulales</taxon>
        <taxon>Lacipirellulaceae</taxon>
        <taxon>Botrimarina</taxon>
    </lineage>
</organism>
<dbReference type="Pfam" id="PF00512">
    <property type="entry name" value="HisKA"/>
    <property type="match status" value="1"/>
</dbReference>
<gene>
    <name evidence="13" type="primary">phoR</name>
    <name evidence="13" type="ORF">Spa11_38910</name>
</gene>
<dbReference type="PANTHER" id="PTHR45453:SF1">
    <property type="entry name" value="PHOSPHATE REGULON SENSOR PROTEIN PHOR"/>
    <property type="match status" value="1"/>
</dbReference>
<accession>A0A518KCZ3</accession>
<dbReference type="PROSITE" id="PS50109">
    <property type="entry name" value="HIS_KIN"/>
    <property type="match status" value="1"/>
</dbReference>
<keyword evidence="7" id="KW-0902">Two-component regulatory system</keyword>
<evidence type="ECO:0000259" key="12">
    <source>
        <dbReference type="PROSITE" id="PS50885"/>
    </source>
</evidence>
<dbReference type="Gene3D" id="3.30.450.20">
    <property type="entry name" value="PAS domain"/>
    <property type="match status" value="1"/>
</dbReference>
<dbReference type="InterPro" id="IPR000014">
    <property type="entry name" value="PAS"/>
</dbReference>
<dbReference type="Pfam" id="PF08448">
    <property type="entry name" value="PAS_4"/>
    <property type="match status" value="1"/>
</dbReference>
<dbReference type="GO" id="GO:0004721">
    <property type="term" value="F:phosphoprotein phosphatase activity"/>
    <property type="evidence" value="ECO:0007669"/>
    <property type="project" value="TreeGrafter"/>
</dbReference>
<evidence type="ECO:0000256" key="8">
    <source>
        <dbReference type="ARBA" id="ARBA00023136"/>
    </source>
</evidence>
<keyword evidence="8 9" id="KW-0472">Membrane</keyword>
<dbReference type="SUPFAM" id="SSF55874">
    <property type="entry name" value="ATPase domain of HSP90 chaperone/DNA topoisomerase II/histidine kinase"/>
    <property type="match status" value="1"/>
</dbReference>
<dbReference type="InterPro" id="IPR050351">
    <property type="entry name" value="BphY/WalK/GraS-like"/>
</dbReference>
<dbReference type="InterPro" id="IPR005467">
    <property type="entry name" value="His_kinase_dom"/>
</dbReference>
<dbReference type="InterPro" id="IPR004358">
    <property type="entry name" value="Sig_transdc_His_kin-like_C"/>
</dbReference>
<dbReference type="Pfam" id="PF02518">
    <property type="entry name" value="HATPase_c"/>
    <property type="match status" value="1"/>
</dbReference>
<dbReference type="CDD" id="cd00075">
    <property type="entry name" value="HATPase"/>
    <property type="match status" value="1"/>
</dbReference>
<dbReference type="FunFam" id="1.10.287.130:FF:000001">
    <property type="entry name" value="Two-component sensor histidine kinase"/>
    <property type="match status" value="1"/>
</dbReference>
<evidence type="ECO:0000313" key="13">
    <source>
        <dbReference type="EMBL" id="QDV75671.1"/>
    </source>
</evidence>
<keyword evidence="14" id="KW-1185">Reference proteome</keyword>
<feature type="domain" description="Histidine kinase" evidence="10">
    <location>
        <begin position="336"/>
        <end position="559"/>
    </location>
</feature>
<dbReference type="Gene3D" id="3.30.565.10">
    <property type="entry name" value="Histidine kinase-like ATPase, C-terminal domain"/>
    <property type="match status" value="1"/>
</dbReference>
<dbReference type="InterPro" id="IPR013656">
    <property type="entry name" value="PAS_4"/>
</dbReference>
<feature type="transmembrane region" description="Helical" evidence="9">
    <location>
        <begin position="6"/>
        <end position="30"/>
    </location>
</feature>
<dbReference type="Proteomes" id="UP000316426">
    <property type="component" value="Chromosome"/>
</dbReference>
<dbReference type="PANTHER" id="PTHR45453">
    <property type="entry name" value="PHOSPHATE REGULON SENSOR PROTEIN PHOR"/>
    <property type="match status" value="1"/>
</dbReference>
<dbReference type="SUPFAM" id="SSF55785">
    <property type="entry name" value="PYP-like sensor domain (PAS domain)"/>
    <property type="match status" value="1"/>
</dbReference>
<dbReference type="EC" id="2.7.13.3" evidence="3"/>
<evidence type="ECO:0000256" key="1">
    <source>
        <dbReference type="ARBA" id="ARBA00000085"/>
    </source>
</evidence>
<dbReference type="InterPro" id="IPR035965">
    <property type="entry name" value="PAS-like_dom_sf"/>
</dbReference>
<evidence type="ECO:0000256" key="5">
    <source>
        <dbReference type="ARBA" id="ARBA00022679"/>
    </source>
</evidence>
<dbReference type="PROSITE" id="PS50112">
    <property type="entry name" value="PAS"/>
    <property type="match status" value="1"/>
</dbReference>
<dbReference type="InterPro" id="IPR003660">
    <property type="entry name" value="HAMP_dom"/>
</dbReference>
<feature type="transmembrane region" description="Helical" evidence="9">
    <location>
        <begin position="141"/>
        <end position="164"/>
    </location>
</feature>
<dbReference type="RefSeq" id="WP_145115317.1">
    <property type="nucleotide sequence ID" value="NZ_CP036349.1"/>
</dbReference>
<dbReference type="FunFam" id="3.30.565.10:FF:000006">
    <property type="entry name" value="Sensor histidine kinase WalK"/>
    <property type="match status" value="1"/>
</dbReference>
<dbReference type="InterPro" id="IPR003594">
    <property type="entry name" value="HATPase_dom"/>
</dbReference>
<dbReference type="AlphaFoldDB" id="A0A518KCZ3"/>
<dbReference type="SMART" id="SM00304">
    <property type="entry name" value="HAMP"/>
    <property type="match status" value="1"/>
</dbReference>
<comment type="subcellular location">
    <subcellularLocation>
        <location evidence="2">Membrane</location>
    </subcellularLocation>
</comment>
<evidence type="ECO:0000259" key="11">
    <source>
        <dbReference type="PROSITE" id="PS50112"/>
    </source>
</evidence>
<evidence type="ECO:0000256" key="6">
    <source>
        <dbReference type="ARBA" id="ARBA00022777"/>
    </source>
</evidence>
<evidence type="ECO:0000313" key="14">
    <source>
        <dbReference type="Proteomes" id="UP000316426"/>
    </source>
</evidence>
<keyword evidence="5 13" id="KW-0808">Transferase</keyword>
<dbReference type="Pfam" id="PF00672">
    <property type="entry name" value="HAMP"/>
    <property type="match status" value="1"/>
</dbReference>
<dbReference type="InterPro" id="IPR036890">
    <property type="entry name" value="HATPase_C_sf"/>
</dbReference>
<evidence type="ECO:0000256" key="7">
    <source>
        <dbReference type="ARBA" id="ARBA00023012"/>
    </source>
</evidence>
<comment type="catalytic activity">
    <reaction evidence="1">
        <text>ATP + protein L-histidine = ADP + protein N-phospho-L-histidine.</text>
        <dbReference type="EC" id="2.7.13.3"/>
    </reaction>
</comment>
<dbReference type="PRINTS" id="PR00344">
    <property type="entry name" value="BCTRLSENSOR"/>
</dbReference>
<protein>
    <recommendedName>
        <fullName evidence="3">histidine kinase</fullName>
        <ecNumber evidence="3">2.7.13.3</ecNumber>
    </recommendedName>
</protein>